<feature type="domain" description="Chalcone/stilbene synthase N-terminal" evidence="5">
    <location>
        <begin position="8"/>
        <end position="200"/>
    </location>
</feature>
<sequence length="346" mass="36535">MTVYLNGLGTAVPPHILPQTLAEDTARRLLGPRYAQFERLAPSFATSGVETRYSVVPIDWFTHDKGWTERTAAYTEGATELFIDAATAALKDAGLCADQIDTVVTVSTTGIATPTLEARAFTRMGFRRDIQRVPVFGLGCAGGVSGLGIAQQLAAGCPGSKVLMVSVEACSVSFRTDRMQKADVIATVLFGDGAAAAVLSTEGQGPKLGVARQILWPDTLDIMGWDVDEVGLGVIFDRSIPDFVTANLREAALKALDLSGLGAANIARFVCHPGGAKVVTAIEQSLSLPPESLRAERDVLRDFGNMSAPTVLFVLKQVLENKQSGQMVLAALGPGFTGAFLPLEAP</sequence>
<accession>A0A497VEB9</accession>
<dbReference type="AlphaFoldDB" id="A0A497VEB9"/>
<keyword evidence="8" id="KW-1185">Reference proteome</keyword>
<feature type="active site" description="Acyl-thioester intermediate" evidence="4">
    <location>
        <position position="140"/>
    </location>
</feature>
<reference evidence="7 8" key="1">
    <citation type="submission" date="2018-10" db="EMBL/GenBank/DDBJ databases">
        <title>Genomic Encyclopedia of Archaeal and Bacterial Type Strains, Phase II (KMG-II): from individual species to whole genera.</title>
        <authorList>
            <person name="Goeker M."/>
        </authorList>
    </citation>
    <scope>NUCLEOTIDE SEQUENCE [LARGE SCALE GENOMIC DNA]</scope>
    <source>
        <strain evidence="7 8">DSM 29466</strain>
    </source>
</reference>
<evidence type="ECO:0000313" key="7">
    <source>
        <dbReference type="EMBL" id="RLJ41790.1"/>
    </source>
</evidence>
<proteinExistence type="inferred from homology"/>
<feature type="domain" description="Chalcone/stilbene synthase C-terminal" evidence="6">
    <location>
        <begin position="208"/>
        <end position="324"/>
    </location>
</feature>
<dbReference type="Pfam" id="PF00195">
    <property type="entry name" value="Chal_sti_synt_N"/>
    <property type="match status" value="1"/>
</dbReference>
<comment type="similarity">
    <text evidence="1">Belongs to the thiolase-like superfamily. Chalcone/stilbene synthases family.</text>
</comment>
<evidence type="ECO:0000256" key="1">
    <source>
        <dbReference type="ARBA" id="ARBA00005531"/>
    </source>
</evidence>
<dbReference type="GO" id="GO:0016747">
    <property type="term" value="F:acyltransferase activity, transferring groups other than amino-acyl groups"/>
    <property type="evidence" value="ECO:0007669"/>
    <property type="project" value="InterPro"/>
</dbReference>
<dbReference type="Pfam" id="PF02797">
    <property type="entry name" value="Chal_sti_synt_C"/>
    <property type="match status" value="1"/>
</dbReference>
<evidence type="ECO:0000259" key="6">
    <source>
        <dbReference type="Pfam" id="PF02797"/>
    </source>
</evidence>
<dbReference type="CDD" id="cd00831">
    <property type="entry name" value="CHS_like"/>
    <property type="match status" value="1"/>
</dbReference>
<dbReference type="InterPro" id="IPR001099">
    <property type="entry name" value="Chalcone/stilbene_synt_N"/>
</dbReference>
<keyword evidence="2" id="KW-0808">Transferase</keyword>
<dbReference type="PANTHER" id="PTHR11877:SF99">
    <property type="entry name" value="1,3,6,8-TETRAHYDROXYNAPHTHALENE SYNTHASE"/>
    <property type="match status" value="1"/>
</dbReference>
<dbReference type="SUPFAM" id="SSF53901">
    <property type="entry name" value="Thiolase-like"/>
    <property type="match status" value="1"/>
</dbReference>
<comment type="caution">
    <text evidence="7">The sequence shown here is derived from an EMBL/GenBank/DDBJ whole genome shotgun (WGS) entry which is preliminary data.</text>
</comment>
<name>A0A497VEB9_9RHOB</name>
<dbReference type="GO" id="GO:0030639">
    <property type="term" value="P:polyketide biosynthetic process"/>
    <property type="evidence" value="ECO:0007669"/>
    <property type="project" value="TreeGrafter"/>
</dbReference>
<dbReference type="EMBL" id="RCCE01000004">
    <property type="protein sequence ID" value="RLJ41790.1"/>
    <property type="molecule type" value="Genomic_DNA"/>
</dbReference>
<dbReference type="Proteomes" id="UP000269157">
    <property type="component" value="Unassembled WGS sequence"/>
</dbReference>
<evidence type="ECO:0000256" key="4">
    <source>
        <dbReference type="PIRSR" id="PIRSR000451-1"/>
    </source>
</evidence>
<keyword evidence="3" id="KW-0012">Acyltransferase</keyword>
<gene>
    <name evidence="7" type="ORF">BCF46_2760</name>
</gene>
<dbReference type="InterPro" id="IPR011141">
    <property type="entry name" value="Polyketide_synthase_type-III"/>
</dbReference>
<evidence type="ECO:0000313" key="8">
    <source>
        <dbReference type="Proteomes" id="UP000269157"/>
    </source>
</evidence>
<dbReference type="PANTHER" id="PTHR11877">
    <property type="entry name" value="HYDROXYMETHYLGLUTARYL-COA SYNTHASE"/>
    <property type="match status" value="1"/>
</dbReference>
<dbReference type="InterPro" id="IPR012328">
    <property type="entry name" value="Chalcone/stilbene_synt_C"/>
</dbReference>
<dbReference type="PIRSF" id="PIRSF000451">
    <property type="entry name" value="PKS_III"/>
    <property type="match status" value="1"/>
</dbReference>
<dbReference type="InterPro" id="IPR016039">
    <property type="entry name" value="Thiolase-like"/>
</dbReference>
<evidence type="ECO:0000259" key="5">
    <source>
        <dbReference type="Pfam" id="PF00195"/>
    </source>
</evidence>
<dbReference type="RefSeq" id="WP_245990138.1">
    <property type="nucleotide sequence ID" value="NZ_RCCE01000004.1"/>
</dbReference>
<evidence type="ECO:0000256" key="3">
    <source>
        <dbReference type="ARBA" id="ARBA00023315"/>
    </source>
</evidence>
<organism evidence="7 8">
    <name type="scientific">Litoreibacter meonggei</name>
    <dbReference type="NCBI Taxonomy" id="1049199"/>
    <lineage>
        <taxon>Bacteria</taxon>
        <taxon>Pseudomonadati</taxon>
        <taxon>Pseudomonadota</taxon>
        <taxon>Alphaproteobacteria</taxon>
        <taxon>Rhodobacterales</taxon>
        <taxon>Roseobacteraceae</taxon>
        <taxon>Litoreibacter</taxon>
    </lineage>
</organism>
<evidence type="ECO:0000256" key="2">
    <source>
        <dbReference type="ARBA" id="ARBA00022679"/>
    </source>
</evidence>
<protein>
    <submittedName>
        <fullName evidence="7">(2-(2,4-dihydroxy-6-methylphenyl)-2-oxoethyl)-4-hydroxy-2-pyrone synthase</fullName>
    </submittedName>
</protein>
<dbReference type="Gene3D" id="3.40.47.10">
    <property type="match status" value="2"/>
</dbReference>